<dbReference type="EMBL" id="VOSK01000042">
    <property type="protein sequence ID" value="MPR26216.1"/>
    <property type="molecule type" value="Genomic_DNA"/>
</dbReference>
<keyword evidence="2" id="KW-0238">DNA-binding</keyword>
<evidence type="ECO:0000256" key="2">
    <source>
        <dbReference type="ARBA" id="ARBA00023125"/>
    </source>
</evidence>
<dbReference type="SUPFAM" id="SSF55781">
    <property type="entry name" value="GAF domain-like"/>
    <property type="match status" value="1"/>
</dbReference>
<dbReference type="PROSITE" id="PS51077">
    <property type="entry name" value="HTH_ICLR"/>
    <property type="match status" value="1"/>
</dbReference>
<evidence type="ECO:0000256" key="1">
    <source>
        <dbReference type="ARBA" id="ARBA00023015"/>
    </source>
</evidence>
<dbReference type="InterPro" id="IPR036390">
    <property type="entry name" value="WH_DNA-bd_sf"/>
</dbReference>
<dbReference type="GO" id="GO:0003700">
    <property type="term" value="F:DNA-binding transcription factor activity"/>
    <property type="evidence" value="ECO:0007669"/>
    <property type="project" value="TreeGrafter"/>
</dbReference>
<dbReference type="PROSITE" id="PS51078">
    <property type="entry name" value="ICLR_ED"/>
    <property type="match status" value="1"/>
</dbReference>
<dbReference type="InterPro" id="IPR005471">
    <property type="entry name" value="Tscrpt_reg_IclR_N"/>
</dbReference>
<dbReference type="PANTHER" id="PTHR30136:SF39">
    <property type="entry name" value="TRANSCRIPTIONAL REGULATORY PROTEIN"/>
    <property type="match status" value="1"/>
</dbReference>
<reference evidence="6 7" key="1">
    <citation type="journal article" date="2019" name="Syst. Appl. Microbiol.">
        <title>Microvirga tunisiensis sp. nov., a root nodule symbiotic bacterium isolated from Lupinus micranthus and L. luteus grown in Northern Tunisia.</title>
        <authorList>
            <person name="Msaddak A."/>
            <person name="Rejili M."/>
            <person name="Duran D."/>
            <person name="Mars M."/>
            <person name="Palacios J.M."/>
            <person name="Ruiz-Argueso T."/>
            <person name="Rey L."/>
            <person name="Imperial J."/>
        </authorList>
    </citation>
    <scope>NUCLEOTIDE SEQUENCE [LARGE SCALE GENOMIC DNA]</scope>
    <source>
        <strain evidence="6 7">Lmie10</strain>
    </source>
</reference>
<evidence type="ECO:0000313" key="7">
    <source>
        <dbReference type="Proteomes" id="UP000403266"/>
    </source>
</evidence>
<dbReference type="GO" id="GO:0003677">
    <property type="term" value="F:DNA binding"/>
    <property type="evidence" value="ECO:0007669"/>
    <property type="project" value="UniProtKB-KW"/>
</dbReference>
<dbReference type="Gene3D" id="1.10.10.10">
    <property type="entry name" value="Winged helix-like DNA-binding domain superfamily/Winged helix DNA-binding domain"/>
    <property type="match status" value="1"/>
</dbReference>
<dbReference type="Pfam" id="PF01614">
    <property type="entry name" value="IclR_C"/>
    <property type="match status" value="1"/>
</dbReference>
<evidence type="ECO:0000259" key="4">
    <source>
        <dbReference type="PROSITE" id="PS51077"/>
    </source>
</evidence>
<sequence length="257" mass="27470">MTGGTQSLERACGLLKMIARHGTRGTNLSWLSASSGLAPSTCHRMLQALADLGLVHFEPRRKAYRIGPLAYELGLVAVTPFSNLEHLTPIIARVAEETEDTAYLMIRRGLEMVCLVRAEGTFIINANVIEVGVRRPVCDSVAGIAIASALPEEEAQDLVTTSAGLPSIRTRLGLDQVQAMVLRARASGIAYWNGVVMPDVAGAAVPVPNEFGRPHLAIAVSALASRLPEARTREIHPILSAAGLQVAERMSTYLASK</sequence>
<dbReference type="Proteomes" id="UP000403266">
    <property type="component" value="Unassembled WGS sequence"/>
</dbReference>
<dbReference type="AlphaFoldDB" id="A0A5N7MQF1"/>
<dbReference type="Gene3D" id="3.30.450.40">
    <property type="match status" value="1"/>
</dbReference>
<keyword evidence="1" id="KW-0805">Transcription regulation</keyword>
<dbReference type="SUPFAM" id="SSF46785">
    <property type="entry name" value="Winged helix' DNA-binding domain"/>
    <property type="match status" value="1"/>
</dbReference>
<feature type="domain" description="HTH iclR-type" evidence="4">
    <location>
        <begin position="5"/>
        <end position="68"/>
    </location>
</feature>
<comment type="caution">
    <text evidence="6">The sequence shown here is derived from an EMBL/GenBank/DDBJ whole genome shotgun (WGS) entry which is preliminary data.</text>
</comment>
<accession>A0A5N7MQF1</accession>
<dbReference type="OrthoDB" id="9807558at2"/>
<dbReference type="InterPro" id="IPR036388">
    <property type="entry name" value="WH-like_DNA-bd_sf"/>
</dbReference>
<dbReference type="Pfam" id="PF09339">
    <property type="entry name" value="HTH_IclR"/>
    <property type="match status" value="1"/>
</dbReference>
<dbReference type="InterPro" id="IPR014757">
    <property type="entry name" value="Tscrpt_reg_IclR_C"/>
</dbReference>
<dbReference type="PANTHER" id="PTHR30136">
    <property type="entry name" value="HELIX-TURN-HELIX TRANSCRIPTIONAL REGULATOR, ICLR FAMILY"/>
    <property type="match status" value="1"/>
</dbReference>
<protein>
    <submittedName>
        <fullName evidence="6">IclR family transcriptional regulator</fullName>
    </submittedName>
</protein>
<evidence type="ECO:0000259" key="5">
    <source>
        <dbReference type="PROSITE" id="PS51078"/>
    </source>
</evidence>
<evidence type="ECO:0000256" key="3">
    <source>
        <dbReference type="ARBA" id="ARBA00023163"/>
    </source>
</evidence>
<dbReference type="RefSeq" id="WP_152712327.1">
    <property type="nucleotide sequence ID" value="NZ_VOSJ01000037.1"/>
</dbReference>
<dbReference type="GO" id="GO:0045892">
    <property type="term" value="P:negative regulation of DNA-templated transcription"/>
    <property type="evidence" value="ECO:0007669"/>
    <property type="project" value="TreeGrafter"/>
</dbReference>
<proteinExistence type="predicted"/>
<keyword evidence="3" id="KW-0804">Transcription</keyword>
<dbReference type="SMART" id="SM00346">
    <property type="entry name" value="HTH_ICLR"/>
    <property type="match status" value="1"/>
</dbReference>
<keyword evidence="7" id="KW-1185">Reference proteome</keyword>
<gene>
    <name evidence="6" type="ORF">FS320_13495</name>
</gene>
<evidence type="ECO:0000313" key="6">
    <source>
        <dbReference type="EMBL" id="MPR26216.1"/>
    </source>
</evidence>
<name>A0A5N7MQF1_9HYPH</name>
<dbReference type="InterPro" id="IPR029016">
    <property type="entry name" value="GAF-like_dom_sf"/>
</dbReference>
<feature type="domain" description="IclR-ED" evidence="5">
    <location>
        <begin position="69"/>
        <end position="252"/>
    </location>
</feature>
<organism evidence="6 7">
    <name type="scientific">Microvirga tunisiensis</name>
    <dbReference type="NCBI Taxonomy" id="2108360"/>
    <lineage>
        <taxon>Bacteria</taxon>
        <taxon>Pseudomonadati</taxon>
        <taxon>Pseudomonadota</taxon>
        <taxon>Alphaproteobacteria</taxon>
        <taxon>Hyphomicrobiales</taxon>
        <taxon>Methylobacteriaceae</taxon>
        <taxon>Microvirga</taxon>
    </lineage>
</organism>
<dbReference type="InterPro" id="IPR050707">
    <property type="entry name" value="HTH_MetabolicPath_Reg"/>
</dbReference>